<evidence type="ECO:0000256" key="7">
    <source>
        <dbReference type="PIRSR" id="PIRSR618044-1"/>
    </source>
</evidence>
<keyword evidence="12" id="KW-0121">Carboxypeptidase</keyword>
<evidence type="ECO:0000256" key="5">
    <source>
        <dbReference type="ARBA" id="ARBA00022984"/>
    </source>
</evidence>
<name>A0A0T7FJV0_NEOGA</name>
<dbReference type="Pfam" id="PF05036">
    <property type="entry name" value="SPOR"/>
    <property type="match status" value="1"/>
</dbReference>
<dbReference type="InterPro" id="IPR036680">
    <property type="entry name" value="SPOR-like_sf"/>
</dbReference>
<dbReference type="Gene3D" id="3.40.710.10">
    <property type="entry name" value="DD-peptidase/beta-lactamase superfamily"/>
    <property type="match status" value="1"/>
</dbReference>
<dbReference type="Proteomes" id="UP000046176">
    <property type="component" value="Unassembled WGS sequence"/>
</dbReference>
<gene>
    <name evidence="12" type="ORF">NGAL_HAMBI1145_27680</name>
</gene>
<evidence type="ECO:0000313" key="12">
    <source>
        <dbReference type="EMBL" id="CDZ35287.1"/>
    </source>
</evidence>
<evidence type="ECO:0000256" key="1">
    <source>
        <dbReference type="ARBA" id="ARBA00007164"/>
    </source>
</evidence>
<dbReference type="GO" id="GO:0006508">
    <property type="term" value="P:proteolysis"/>
    <property type="evidence" value="ECO:0007669"/>
    <property type="project" value="InterPro"/>
</dbReference>
<feature type="active site" evidence="7">
    <location>
        <position position="142"/>
    </location>
</feature>
<dbReference type="InterPro" id="IPR001967">
    <property type="entry name" value="Peptidase_S11_N"/>
</dbReference>
<dbReference type="AlphaFoldDB" id="A0A0T7FJV0"/>
<evidence type="ECO:0000256" key="2">
    <source>
        <dbReference type="ARBA" id="ARBA00022729"/>
    </source>
</evidence>
<evidence type="ECO:0000256" key="3">
    <source>
        <dbReference type="ARBA" id="ARBA00022801"/>
    </source>
</evidence>
<feature type="binding site" evidence="8">
    <location>
        <position position="244"/>
    </location>
    <ligand>
        <name>substrate</name>
    </ligand>
</feature>
<accession>A0A0T7FJV0</accession>
<keyword evidence="12" id="KW-0645">Protease</keyword>
<evidence type="ECO:0000256" key="6">
    <source>
        <dbReference type="ARBA" id="ARBA00023316"/>
    </source>
</evidence>
<evidence type="ECO:0000259" key="11">
    <source>
        <dbReference type="PROSITE" id="PS51724"/>
    </source>
</evidence>
<dbReference type="PRINTS" id="PR00725">
    <property type="entry name" value="DADACBPTASE1"/>
</dbReference>
<dbReference type="GO" id="GO:0042834">
    <property type="term" value="F:peptidoglycan binding"/>
    <property type="evidence" value="ECO:0007669"/>
    <property type="project" value="InterPro"/>
</dbReference>
<comment type="similarity">
    <text evidence="1 9">Belongs to the peptidase S11 family.</text>
</comment>
<evidence type="ECO:0000256" key="10">
    <source>
        <dbReference type="SAM" id="MobiDB-lite"/>
    </source>
</evidence>
<dbReference type="EMBL" id="CCRH01000007">
    <property type="protein sequence ID" value="CDZ35287.1"/>
    <property type="molecule type" value="Genomic_DNA"/>
</dbReference>
<dbReference type="InterPro" id="IPR012338">
    <property type="entry name" value="Beta-lactam/transpept-like"/>
</dbReference>
<dbReference type="InterPro" id="IPR007730">
    <property type="entry name" value="SPOR-like_dom"/>
</dbReference>
<dbReference type="PANTHER" id="PTHR21581:SF6">
    <property type="entry name" value="TRAFFICKING PROTEIN PARTICLE COMPLEX SUBUNIT 12"/>
    <property type="match status" value="1"/>
</dbReference>
<organism evidence="12 13">
    <name type="scientific">Neorhizobium galegae bv. officinalis</name>
    <dbReference type="NCBI Taxonomy" id="323656"/>
    <lineage>
        <taxon>Bacteria</taxon>
        <taxon>Pseudomonadati</taxon>
        <taxon>Pseudomonadota</taxon>
        <taxon>Alphaproteobacteria</taxon>
        <taxon>Hyphomicrobiales</taxon>
        <taxon>Rhizobiaceae</taxon>
        <taxon>Rhizobium/Agrobacterium group</taxon>
        <taxon>Neorhizobium</taxon>
    </lineage>
</organism>
<dbReference type="GO" id="GO:0009252">
    <property type="term" value="P:peptidoglycan biosynthetic process"/>
    <property type="evidence" value="ECO:0007669"/>
    <property type="project" value="UniProtKB-KW"/>
</dbReference>
<dbReference type="SUPFAM" id="SSF56601">
    <property type="entry name" value="beta-lactamase/transpeptidase-like"/>
    <property type="match status" value="1"/>
</dbReference>
<dbReference type="InterPro" id="IPR018044">
    <property type="entry name" value="Peptidase_S11"/>
</dbReference>
<feature type="active site" description="Acyl-ester intermediate" evidence="7">
    <location>
        <position position="82"/>
    </location>
</feature>
<evidence type="ECO:0000256" key="9">
    <source>
        <dbReference type="RuleBase" id="RU004016"/>
    </source>
</evidence>
<keyword evidence="2" id="KW-0732">Signal</keyword>
<dbReference type="GO" id="GO:0071555">
    <property type="term" value="P:cell wall organization"/>
    <property type="evidence" value="ECO:0007669"/>
    <property type="project" value="UniProtKB-KW"/>
</dbReference>
<dbReference type="Pfam" id="PF00768">
    <property type="entry name" value="Peptidase_S11"/>
    <property type="match status" value="1"/>
</dbReference>
<proteinExistence type="inferred from homology"/>
<keyword evidence="4" id="KW-0133">Cell shape</keyword>
<keyword evidence="6" id="KW-0961">Cell wall biogenesis/degradation</keyword>
<keyword evidence="3" id="KW-0378">Hydrolase</keyword>
<dbReference type="PANTHER" id="PTHR21581">
    <property type="entry name" value="D-ALANYL-D-ALANINE CARBOXYPEPTIDASE"/>
    <property type="match status" value="1"/>
</dbReference>
<dbReference type="PROSITE" id="PS51724">
    <property type="entry name" value="SPOR"/>
    <property type="match status" value="1"/>
</dbReference>
<dbReference type="Gene3D" id="3.30.70.1070">
    <property type="entry name" value="Sporulation related repeat"/>
    <property type="match status" value="1"/>
</dbReference>
<feature type="domain" description="SPOR" evidence="11">
    <location>
        <begin position="440"/>
        <end position="524"/>
    </location>
</feature>
<dbReference type="GO" id="GO:0008360">
    <property type="term" value="P:regulation of cell shape"/>
    <property type="evidence" value="ECO:0007669"/>
    <property type="project" value="UniProtKB-KW"/>
</dbReference>
<feature type="active site" description="Proton acceptor" evidence="7">
    <location>
        <position position="85"/>
    </location>
</feature>
<evidence type="ECO:0000256" key="8">
    <source>
        <dbReference type="PIRSR" id="PIRSR618044-2"/>
    </source>
</evidence>
<dbReference type="GO" id="GO:0009002">
    <property type="term" value="F:serine-type D-Ala-D-Ala carboxypeptidase activity"/>
    <property type="evidence" value="ECO:0007669"/>
    <property type="project" value="InterPro"/>
</dbReference>
<feature type="compositionally biased region" description="Low complexity" evidence="10">
    <location>
        <begin position="318"/>
        <end position="331"/>
    </location>
</feature>
<evidence type="ECO:0000256" key="4">
    <source>
        <dbReference type="ARBA" id="ARBA00022960"/>
    </source>
</evidence>
<dbReference type="SUPFAM" id="SSF110997">
    <property type="entry name" value="Sporulation related repeat"/>
    <property type="match status" value="1"/>
</dbReference>
<evidence type="ECO:0000313" key="13">
    <source>
        <dbReference type="Proteomes" id="UP000046176"/>
    </source>
</evidence>
<keyword evidence="5" id="KW-0573">Peptidoglycan synthesis</keyword>
<sequence>MTDVMQAMSAAVSKKMFSAFPSRGYATVPGRFLGFLFTLAVAISMFSTPAAAGPKYAGIVVDAKTGKVLYSEDPDGLRYPASLTKMMTLYLTFEALEAGRISLDTQVPVSVHAASEPPSKLGVRAGGSVSVDQAIRALVTRSANDIATALGEFIGGSEERFASLMTGKARALGMTRTTYRNANGLPNTAQMTTARDQARLGMALRQHFPQYYGYFAIRSFNFGKQTIGNHNRLVGNVKGVDGIKTGYTRAAGSNLATSAQLDGRSIVAVVLGGRSSAARDATMRKLVAEYLPEASRGGNNNLIAQVAPAAPVAPAPSAPVRSASPVSASQSDARQMAALDLPPSGPLPGARYAEQQAAAMAPAASAYAAEPEQKKVITQAMNSAMAGASAVPTPAPEYMPAKTEVAVAHRTSRSAVDEVTTASTKVSASAASAKPSSEASMAANGWVIQIGASPNQKQAQDLLQNAQDKGGKVLRSAKPFTVAFSNNGEQIYRARFGGFDDQKTAIDACNVLKKKGISCWASLQ</sequence>
<reference evidence="12 13" key="1">
    <citation type="submission" date="2014-08" db="EMBL/GenBank/DDBJ databases">
        <authorList>
            <person name="Chen Y.-H."/>
        </authorList>
    </citation>
    <scope>NUCLEOTIDE SEQUENCE [LARGE SCALE GENOMIC DNA]</scope>
</reference>
<feature type="region of interest" description="Disordered" evidence="10">
    <location>
        <begin position="313"/>
        <end position="333"/>
    </location>
</feature>
<protein>
    <submittedName>
        <fullName evidence="12">D-alanyl-D-alanine carboxypeptidase</fullName>
    </submittedName>
</protein>